<keyword evidence="4" id="KW-0812">Transmembrane</keyword>
<evidence type="ECO:0000259" key="5">
    <source>
        <dbReference type="PROSITE" id="PS50977"/>
    </source>
</evidence>
<dbReference type="PANTHER" id="PTHR30055">
    <property type="entry name" value="HTH-TYPE TRANSCRIPTIONAL REGULATOR RUTR"/>
    <property type="match status" value="1"/>
</dbReference>
<name>A0A485LV40_9ZZZZ</name>
<organism evidence="6">
    <name type="scientific">anaerobic digester metagenome</name>
    <dbReference type="NCBI Taxonomy" id="1263854"/>
    <lineage>
        <taxon>unclassified sequences</taxon>
        <taxon>metagenomes</taxon>
        <taxon>ecological metagenomes</taxon>
    </lineage>
</organism>
<dbReference type="InterPro" id="IPR036271">
    <property type="entry name" value="Tet_transcr_reg_TetR-rel_C_sf"/>
</dbReference>
<dbReference type="EMBL" id="CAADRN010000053">
    <property type="protein sequence ID" value="VFU11959.1"/>
    <property type="molecule type" value="Genomic_DNA"/>
</dbReference>
<dbReference type="GO" id="GO:0000976">
    <property type="term" value="F:transcription cis-regulatory region binding"/>
    <property type="evidence" value="ECO:0007669"/>
    <property type="project" value="TreeGrafter"/>
</dbReference>
<dbReference type="InterPro" id="IPR001647">
    <property type="entry name" value="HTH_TetR"/>
</dbReference>
<dbReference type="PANTHER" id="PTHR30055:SF234">
    <property type="entry name" value="HTH-TYPE TRANSCRIPTIONAL REGULATOR BETI"/>
    <property type="match status" value="1"/>
</dbReference>
<accession>A0A485LV40</accession>
<evidence type="ECO:0000256" key="4">
    <source>
        <dbReference type="SAM" id="Phobius"/>
    </source>
</evidence>
<dbReference type="SUPFAM" id="SSF46689">
    <property type="entry name" value="Homeodomain-like"/>
    <property type="match status" value="1"/>
</dbReference>
<feature type="transmembrane region" description="Helical" evidence="4">
    <location>
        <begin position="149"/>
        <end position="169"/>
    </location>
</feature>
<sequence>MKNRKRENRLRILEAAGRLFYYRRFHEVKMEEIAETAGMGKGTIYEYFSSKEDLFRELFKYSTDKYIRLAREASGNEKDGHGKLLALLLNHIDFLTRFRHLEYYVFNIGRINFREMQPWFKEKKNQFLALVEESISEGMRRGEIRELNTRLAATVFTGSFLVALNPFLIDVEKDGKKYAAEVMDLFFQGIKQP</sequence>
<dbReference type="FunFam" id="1.10.10.60:FF:000141">
    <property type="entry name" value="TetR family transcriptional regulator"/>
    <property type="match status" value="1"/>
</dbReference>
<evidence type="ECO:0000256" key="1">
    <source>
        <dbReference type="ARBA" id="ARBA00023015"/>
    </source>
</evidence>
<keyword evidence="1" id="KW-0805">Transcription regulation</keyword>
<dbReference type="AlphaFoldDB" id="A0A485LV40"/>
<reference evidence="6" key="1">
    <citation type="submission" date="2019-03" db="EMBL/GenBank/DDBJ databases">
        <authorList>
            <person name="Hao L."/>
        </authorList>
    </citation>
    <scope>NUCLEOTIDE SEQUENCE</scope>
</reference>
<evidence type="ECO:0000256" key="3">
    <source>
        <dbReference type="ARBA" id="ARBA00023163"/>
    </source>
</evidence>
<proteinExistence type="predicted"/>
<keyword evidence="2" id="KW-0238">DNA-binding</keyword>
<dbReference type="InterPro" id="IPR009057">
    <property type="entry name" value="Homeodomain-like_sf"/>
</dbReference>
<evidence type="ECO:0000256" key="2">
    <source>
        <dbReference type="ARBA" id="ARBA00023125"/>
    </source>
</evidence>
<gene>
    <name evidence="6" type="ORF">SCFA_1460002</name>
</gene>
<dbReference type="PROSITE" id="PS50977">
    <property type="entry name" value="HTH_TETR_2"/>
    <property type="match status" value="1"/>
</dbReference>
<dbReference type="Gene3D" id="1.10.357.10">
    <property type="entry name" value="Tetracycline Repressor, domain 2"/>
    <property type="match status" value="1"/>
</dbReference>
<dbReference type="Pfam" id="PF00440">
    <property type="entry name" value="TetR_N"/>
    <property type="match status" value="1"/>
</dbReference>
<keyword evidence="3" id="KW-0804">Transcription</keyword>
<feature type="domain" description="HTH tetR-type" evidence="5">
    <location>
        <begin position="6"/>
        <end position="66"/>
    </location>
</feature>
<protein>
    <submittedName>
        <fullName evidence="6">Putative Transcriptional regulator, TetR family</fullName>
    </submittedName>
</protein>
<dbReference type="InterPro" id="IPR050109">
    <property type="entry name" value="HTH-type_TetR-like_transc_reg"/>
</dbReference>
<evidence type="ECO:0000313" key="6">
    <source>
        <dbReference type="EMBL" id="VFU11959.1"/>
    </source>
</evidence>
<keyword evidence="4" id="KW-0472">Membrane</keyword>
<dbReference type="GO" id="GO:0003700">
    <property type="term" value="F:DNA-binding transcription factor activity"/>
    <property type="evidence" value="ECO:0007669"/>
    <property type="project" value="TreeGrafter"/>
</dbReference>
<dbReference type="SUPFAM" id="SSF48498">
    <property type="entry name" value="Tetracyclin repressor-like, C-terminal domain"/>
    <property type="match status" value="1"/>
</dbReference>
<dbReference type="PRINTS" id="PR00455">
    <property type="entry name" value="HTHTETR"/>
</dbReference>
<dbReference type="Gene3D" id="1.10.10.60">
    <property type="entry name" value="Homeodomain-like"/>
    <property type="match status" value="1"/>
</dbReference>
<keyword evidence="4" id="KW-1133">Transmembrane helix</keyword>